<keyword evidence="6" id="KW-0804">Transcription</keyword>
<dbReference type="InterPro" id="IPR036388">
    <property type="entry name" value="WH-like_DNA-bd_sf"/>
</dbReference>
<dbReference type="PANTHER" id="PTHR33202">
    <property type="entry name" value="ZINC UPTAKE REGULATION PROTEIN"/>
    <property type="match status" value="1"/>
</dbReference>
<keyword evidence="8" id="KW-1185">Reference proteome</keyword>
<dbReference type="Gene3D" id="1.10.10.10">
    <property type="entry name" value="Winged helix-like DNA-binding domain superfamily/Winged helix DNA-binding domain"/>
    <property type="match status" value="1"/>
</dbReference>
<reference evidence="7 8" key="1">
    <citation type="submission" date="2013-08" db="EMBL/GenBank/DDBJ databases">
        <authorList>
            <person name="Weinstock G."/>
            <person name="Sodergren E."/>
            <person name="Wylie T."/>
            <person name="Fulton L."/>
            <person name="Fulton R."/>
            <person name="Fronick C."/>
            <person name="O'Laughlin M."/>
            <person name="Godfrey J."/>
            <person name="Miner T."/>
            <person name="Herter B."/>
            <person name="Appelbaum E."/>
            <person name="Cordes M."/>
            <person name="Lek S."/>
            <person name="Wollam A."/>
            <person name="Pepin K.H."/>
            <person name="Palsikar V.B."/>
            <person name="Mitreva M."/>
            <person name="Wilson R.K."/>
        </authorList>
    </citation>
    <scope>NUCLEOTIDE SEQUENCE [LARGE SCALE GENOMIC DNA]</scope>
    <source>
        <strain evidence="7 8">ATCC 700332</strain>
    </source>
</reference>
<evidence type="ECO:0000256" key="5">
    <source>
        <dbReference type="ARBA" id="ARBA00023125"/>
    </source>
</evidence>
<comment type="similarity">
    <text evidence="1">Belongs to the Fur family.</text>
</comment>
<dbReference type="InterPro" id="IPR043135">
    <property type="entry name" value="Fur_C"/>
</dbReference>
<dbReference type="CDD" id="cd07153">
    <property type="entry name" value="Fur_like"/>
    <property type="match status" value="1"/>
</dbReference>
<sequence length="207" mass="23776">MPSTVWFYTAEQAACYQADSYTRCFIIDKKKNSYYILIVLNTIKKRIQMNTKQHSAIVTERPFADTQMCARLLSDKGVRPSYPRLAIYQYVKNSCAHPTAETMYAALLPTIPTLSRTTVYNTLKLLEQRHLVQSVSIENDELRYDADLTDHWHFKCTKCGQVYDVYSETAQKIKEATSKALPEGFVPDKMQTHIWGLCSHCSPSQSK</sequence>
<proteinExistence type="inferred from homology"/>
<dbReference type="EMBL" id="AWVH01000005">
    <property type="protein sequence ID" value="ERJ94315.1"/>
    <property type="molecule type" value="Genomic_DNA"/>
</dbReference>
<evidence type="ECO:0000256" key="6">
    <source>
        <dbReference type="ARBA" id="ARBA00023163"/>
    </source>
</evidence>
<organism evidence="7 8">
    <name type="scientific">Treponema lecithinolyticum ATCC 700332</name>
    <dbReference type="NCBI Taxonomy" id="1321815"/>
    <lineage>
        <taxon>Bacteria</taxon>
        <taxon>Pseudomonadati</taxon>
        <taxon>Spirochaetota</taxon>
        <taxon>Spirochaetia</taxon>
        <taxon>Spirochaetales</taxon>
        <taxon>Treponemataceae</taxon>
        <taxon>Treponema</taxon>
    </lineage>
</organism>
<keyword evidence="3" id="KW-0862">Zinc</keyword>
<gene>
    <name evidence="7" type="ORF">HMPREF9193_00287</name>
</gene>
<evidence type="ECO:0000313" key="8">
    <source>
        <dbReference type="Proteomes" id="UP000016649"/>
    </source>
</evidence>
<evidence type="ECO:0000256" key="1">
    <source>
        <dbReference type="ARBA" id="ARBA00007957"/>
    </source>
</evidence>
<dbReference type="PANTHER" id="PTHR33202:SF8">
    <property type="entry name" value="PEROXIDE-RESPONSIVE REPRESSOR PERR"/>
    <property type="match status" value="1"/>
</dbReference>
<keyword evidence="4" id="KW-0805">Transcription regulation</keyword>
<evidence type="ECO:0000256" key="4">
    <source>
        <dbReference type="ARBA" id="ARBA00023015"/>
    </source>
</evidence>
<dbReference type="Pfam" id="PF01475">
    <property type="entry name" value="FUR"/>
    <property type="match status" value="1"/>
</dbReference>
<dbReference type="InterPro" id="IPR036390">
    <property type="entry name" value="WH_DNA-bd_sf"/>
</dbReference>
<comment type="caution">
    <text evidence="7">The sequence shown here is derived from an EMBL/GenBank/DDBJ whole genome shotgun (WGS) entry which is preliminary data.</text>
</comment>
<dbReference type="Gene3D" id="3.30.1490.190">
    <property type="match status" value="1"/>
</dbReference>
<keyword evidence="5" id="KW-0238">DNA-binding</keyword>
<accession>A0ABN0P188</accession>
<dbReference type="Proteomes" id="UP000016649">
    <property type="component" value="Unassembled WGS sequence"/>
</dbReference>
<dbReference type="InterPro" id="IPR002481">
    <property type="entry name" value="FUR"/>
</dbReference>
<protein>
    <submittedName>
        <fullName evidence="7">Transcriptional regulator, Fur family</fullName>
    </submittedName>
</protein>
<dbReference type="SUPFAM" id="SSF46785">
    <property type="entry name" value="Winged helix' DNA-binding domain"/>
    <property type="match status" value="1"/>
</dbReference>
<name>A0ABN0P188_TRELE</name>
<evidence type="ECO:0000313" key="7">
    <source>
        <dbReference type="EMBL" id="ERJ94315.1"/>
    </source>
</evidence>
<evidence type="ECO:0000256" key="3">
    <source>
        <dbReference type="ARBA" id="ARBA00022833"/>
    </source>
</evidence>
<evidence type="ECO:0000256" key="2">
    <source>
        <dbReference type="ARBA" id="ARBA00022491"/>
    </source>
</evidence>
<keyword evidence="2" id="KW-0678">Repressor</keyword>